<feature type="region of interest" description="Disordered" evidence="1">
    <location>
        <begin position="50"/>
        <end position="89"/>
    </location>
</feature>
<dbReference type="EMBL" id="NHSJ01000082">
    <property type="protein sequence ID" value="PPQ30272.1"/>
    <property type="molecule type" value="Genomic_DNA"/>
</dbReference>
<organism evidence="3 4">
    <name type="scientific">Rhodoblastus sphagnicola</name>
    <dbReference type="NCBI Taxonomy" id="333368"/>
    <lineage>
        <taxon>Bacteria</taxon>
        <taxon>Pseudomonadati</taxon>
        <taxon>Pseudomonadota</taxon>
        <taxon>Alphaproteobacteria</taxon>
        <taxon>Hyphomicrobiales</taxon>
        <taxon>Rhodoblastaceae</taxon>
        <taxon>Rhodoblastus</taxon>
    </lineage>
</organism>
<evidence type="ECO:0000313" key="3">
    <source>
        <dbReference type="EMBL" id="PPQ30272.1"/>
    </source>
</evidence>
<sequence>MGGRRAILCGILLGGLLALAGGPACAQHFGGGGFGGGGFPGFHFGGPRFDAPRFDGPAPHEAGPPLPHEPDPPPREPVAPPPPELAGARKCFNPAESRARVAQLQLRPPFEMMRRASNLAGAQALGGKLCRWADLEVYDISLLRADGRVVHVFLDASTGHEVNAPSHLH</sequence>
<evidence type="ECO:0000256" key="1">
    <source>
        <dbReference type="SAM" id="MobiDB-lite"/>
    </source>
</evidence>
<protein>
    <recommendedName>
        <fullName evidence="5">PepSY domain-containing protein</fullName>
    </recommendedName>
</protein>
<feature type="signal peptide" evidence="2">
    <location>
        <begin position="1"/>
        <end position="26"/>
    </location>
</feature>
<comment type="caution">
    <text evidence="3">The sequence shown here is derived from an EMBL/GenBank/DDBJ whole genome shotgun (WGS) entry which is preliminary data.</text>
</comment>
<feature type="chain" id="PRO_5043601857" description="PepSY domain-containing protein" evidence="2">
    <location>
        <begin position="27"/>
        <end position="169"/>
    </location>
</feature>
<feature type="compositionally biased region" description="Pro residues" evidence="1">
    <location>
        <begin position="75"/>
        <end position="84"/>
    </location>
</feature>
<evidence type="ECO:0000313" key="4">
    <source>
        <dbReference type="Proteomes" id="UP000239089"/>
    </source>
</evidence>
<dbReference type="Proteomes" id="UP000239089">
    <property type="component" value="Unassembled WGS sequence"/>
</dbReference>
<proteinExistence type="predicted"/>
<accession>A0A2S6N6N1</accession>
<gene>
    <name evidence="3" type="ORF">CCR94_13195</name>
</gene>
<evidence type="ECO:0008006" key="5">
    <source>
        <dbReference type="Google" id="ProtNLM"/>
    </source>
</evidence>
<keyword evidence="4" id="KW-1185">Reference proteome</keyword>
<keyword evidence="2" id="KW-0732">Signal</keyword>
<dbReference type="RefSeq" id="WP_170068947.1">
    <property type="nucleotide sequence ID" value="NZ_JACIGC010000004.1"/>
</dbReference>
<dbReference type="AlphaFoldDB" id="A0A2S6N6N1"/>
<reference evidence="3 4" key="1">
    <citation type="journal article" date="2018" name="Arch. Microbiol.">
        <title>New insights into the metabolic potential of the phototrophic purple bacterium Rhodopila globiformis DSM 161(T) from its draft genome sequence and evidence for a vanadium-dependent nitrogenase.</title>
        <authorList>
            <person name="Imhoff J.F."/>
            <person name="Rahn T."/>
            <person name="Kunzel S."/>
            <person name="Neulinger S.C."/>
        </authorList>
    </citation>
    <scope>NUCLEOTIDE SEQUENCE [LARGE SCALE GENOMIC DNA]</scope>
    <source>
        <strain evidence="3 4">DSM 16996</strain>
    </source>
</reference>
<name>A0A2S6N6N1_9HYPH</name>
<evidence type="ECO:0000256" key="2">
    <source>
        <dbReference type="SAM" id="SignalP"/>
    </source>
</evidence>